<gene>
    <name evidence="1" type="ORF">J1605_008563</name>
</gene>
<accession>A0AB34GXV0</accession>
<organism evidence="1 2">
    <name type="scientific">Eschrichtius robustus</name>
    <name type="common">California gray whale</name>
    <name type="synonym">Eschrichtius gibbosus</name>
    <dbReference type="NCBI Taxonomy" id="9764"/>
    <lineage>
        <taxon>Eukaryota</taxon>
        <taxon>Metazoa</taxon>
        <taxon>Chordata</taxon>
        <taxon>Craniata</taxon>
        <taxon>Vertebrata</taxon>
        <taxon>Euteleostomi</taxon>
        <taxon>Mammalia</taxon>
        <taxon>Eutheria</taxon>
        <taxon>Laurasiatheria</taxon>
        <taxon>Artiodactyla</taxon>
        <taxon>Whippomorpha</taxon>
        <taxon>Cetacea</taxon>
        <taxon>Mysticeti</taxon>
        <taxon>Eschrichtiidae</taxon>
        <taxon>Eschrichtius</taxon>
    </lineage>
</organism>
<protein>
    <submittedName>
        <fullName evidence="1">Uncharacterized protein</fullName>
    </submittedName>
</protein>
<evidence type="ECO:0000313" key="1">
    <source>
        <dbReference type="EMBL" id="KAJ8784063.1"/>
    </source>
</evidence>
<sequence>MLSTQLWSCPSQKGFNCQEQKLGLCERLALQKASRVTTGAAAWSHLTRRQVSAETLKLRPHDMVLGEWNLRADSVIFYLPELSEDLLLVCAPRVKMDDRCYPVIFPDARNFRAFTPDSLAAIKKRIAIQKEKKKSKDQTAAEPQPRPQLDLKVSRKLPMLYGDIPHELIGKPLEDLDPFYRNHKVPSVGRLGCSNHVLTTRCNWHCMDLQILILGYKEARPHFSFAVTPCHCFHSPENGFQY</sequence>
<reference evidence="1 2" key="1">
    <citation type="submission" date="2022-11" db="EMBL/GenBank/DDBJ databases">
        <title>Whole genome sequence of Eschrichtius robustus ER-17-0199.</title>
        <authorList>
            <person name="Bruniche-Olsen A."/>
            <person name="Black A.N."/>
            <person name="Fields C.J."/>
            <person name="Walden K."/>
            <person name="Dewoody J.A."/>
        </authorList>
    </citation>
    <scope>NUCLEOTIDE SEQUENCE [LARGE SCALE GENOMIC DNA]</scope>
    <source>
        <strain evidence="1">ER-17-0199</strain>
        <tissue evidence="1">Blubber</tissue>
    </source>
</reference>
<dbReference type="EMBL" id="JAIQCJ010002072">
    <property type="protein sequence ID" value="KAJ8784063.1"/>
    <property type="molecule type" value="Genomic_DNA"/>
</dbReference>
<name>A0AB34GXV0_ESCRO</name>
<dbReference type="Proteomes" id="UP001159641">
    <property type="component" value="Unassembled WGS sequence"/>
</dbReference>
<proteinExistence type="predicted"/>
<keyword evidence="2" id="KW-1185">Reference proteome</keyword>
<evidence type="ECO:0000313" key="2">
    <source>
        <dbReference type="Proteomes" id="UP001159641"/>
    </source>
</evidence>
<dbReference type="AlphaFoldDB" id="A0AB34GXV0"/>
<comment type="caution">
    <text evidence="1">The sequence shown here is derived from an EMBL/GenBank/DDBJ whole genome shotgun (WGS) entry which is preliminary data.</text>
</comment>